<dbReference type="GO" id="GO:0003677">
    <property type="term" value="F:DNA binding"/>
    <property type="evidence" value="ECO:0007669"/>
    <property type="project" value="UniProtKB-KW"/>
</dbReference>
<accession>A0A1Z4EJ24</accession>
<dbReference type="SMART" id="SM00448">
    <property type="entry name" value="REC"/>
    <property type="match status" value="1"/>
</dbReference>
<keyword evidence="2" id="KW-0597">Phosphoprotein</keyword>
<dbReference type="AlphaFoldDB" id="A0A1Z4EJ24"/>
<dbReference type="PROSITE" id="PS50110">
    <property type="entry name" value="RESPONSE_REGULATORY"/>
    <property type="match status" value="1"/>
</dbReference>
<dbReference type="InterPro" id="IPR011006">
    <property type="entry name" value="CheY-like_superfamily"/>
</dbReference>
<evidence type="ECO:0000256" key="1">
    <source>
        <dbReference type="ARBA" id="ARBA00023125"/>
    </source>
</evidence>
<gene>
    <name evidence="4" type="ORF">MSG_02841</name>
</gene>
<organism evidence="4 5">
    <name type="scientific">Mycobacterium shigaense</name>
    <dbReference type="NCBI Taxonomy" id="722731"/>
    <lineage>
        <taxon>Bacteria</taxon>
        <taxon>Bacillati</taxon>
        <taxon>Actinomycetota</taxon>
        <taxon>Actinomycetes</taxon>
        <taxon>Mycobacteriales</taxon>
        <taxon>Mycobacteriaceae</taxon>
        <taxon>Mycobacterium</taxon>
        <taxon>Mycobacterium simiae complex</taxon>
    </lineage>
</organism>
<dbReference type="GO" id="GO:0000160">
    <property type="term" value="P:phosphorelay signal transduction system"/>
    <property type="evidence" value="ECO:0007669"/>
    <property type="project" value="InterPro"/>
</dbReference>
<keyword evidence="5" id="KW-1185">Reference proteome</keyword>
<evidence type="ECO:0000313" key="4">
    <source>
        <dbReference type="EMBL" id="BAX92985.1"/>
    </source>
</evidence>
<evidence type="ECO:0000256" key="2">
    <source>
        <dbReference type="PROSITE-ProRule" id="PRU00169"/>
    </source>
</evidence>
<evidence type="ECO:0000259" key="3">
    <source>
        <dbReference type="PROSITE" id="PS50110"/>
    </source>
</evidence>
<dbReference type="EMBL" id="AP018164">
    <property type="protein sequence ID" value="BAX92985.1"/>
    <property type="molecule type" value="Genomic_DNA"/>
</dbReference>
<reference evidence="5" key="1">
    <citation type="submission" date="2017-06" db="EMBL/GenBank/DDBJ databases">
        <title>Complete Genome Sequence of Mycobacterium shigaense.</title>
        <authorList>
            <person name="Fukano H."/>
            <person name="Yoshida M."/>
            <person name="Kazumi Y."/>
            <person name="Ogura Y."/>
            <person name="Mitarai S."/>
            <person name="Hayashi T."/>
            <person name="Hoshino Y."/>
        </authorList>
    </citation>
    <scope>NUCLEOTIDE SEQUENCE [LARGE SCALE GENOMIC DNA]</scope>
    <source>
        <strain evidence="5">UN-152</strain>
    </source>
</reference>
<dbReference type="InterPro" id="IPR058245">
    <property type="entry name" value="NreC/VraR/RcsB-like_REC"/>
</dbReference>
<proteinExistence type="predicted"/>
<dbReference type="PANTHER" id="PTHR43214">
    <property type="entry name" value="TWO-COMPONENT RESPONSE REGULATOR"/>
    <property type="match status" value="1"/>
</dbReference>
<dbReference type="SUPFAM" id="SSF52172">
    <property type="entry name" value="CheY-like"/>
    <property type="match status" value="1"/>
</dbReference>
<evidence type="ECO:0000313" key="5">
    <source>
        <dbReference type="Proteomes" id="UP000217736"/>
    </source>
</evidence>
<protein>
    <submittedName>
        <fullName evidence="4">DNA-binding response regulator</fullName>
    </submittedName>
</protein>
<dbReference type="InterPro" id="IPR039420">
    <property type="entry name" value="WalR-like"/>
</dbReference>
<dbReference type="KEGG" id="mshg:MSG_02841"/>
<feature type="modified residue" description="4-aspartylphosphate" evidence="2">
    <location>
        <position position="57"/>
    </location>
</feature>
<dbReference type="Gene3D" id="3.40.50.2300">
    <property type="match status" value="1"/>
</dbReference>
<dbReference type="Pfam" id="PF00072">
    <property type="entry name" value="Response_reg"/>
    <property type="match status" value="1"/>
</dbReference>
<name>A0A1Z4EJ24_9MYCO</name>
<sequence>MTRRLCVFLVVQDNIVRRSLRELVESDAELELVGQAAGVNQAMAQIPRCTPDVALLDDRLPDGNGFDLCWQLRPQVPMLRCVIFTSFGSPELMVSAVQAGACGWIVRNAKGVEMLAAIKGAAAGEFLLDTGIATAWLGGRVHEEYWGTGLTLTEQEGDLLRLLATGSGGGQIADQMRLDDKAFRECLWMLISKAHAPRDGGWNFW</sequence>
<feature type="domain" description="Response regulatory" evidence="3">
    <location>
        <begin position="6"/>
        <end position="122"/>
    </location>
</feature>
<dbReference type="CDD" id="cd17535">
    <property type="entry name" value="REC_NarL-like"/>
    <property type="match status" value="1"/>
</dbReference>
<dbReference type="Proteomes" id="UP000217736">
    <property type="component" value="Chromosome"/>
</dbReference>
<keyword evidence="1 4" id="KW-0238">DNA-binding</keyword>
<dbReference type="InterPro" id="IPR001789">
    <property type="entry name" value="Sig_transdc_resp-reg_receiver"/>
</dbReference>